<keyword evidence="3" id="KW-1185">Reference proteome</keyword>
<dbReference type="EMBL" id="PPCV01000001">
    <property type="protein sequence ID" value="RXW33598.1"/>
    <property type="molecule type" value="Genomic_DNA"/>
</dbReference>
<evidence type="ECO:0000313" key="2">
    <source>
        <dbReference type="EMBL" id="RXW33598.1"/>
    </source>
</evidence>
<sequence length="215" mass="22533">MYLLRVILPDRPGSLGTVASALGDAQADISSVEIIEKGGGLVIDDFMVDLPEGVRPDTLVSACASLSDVEVMWVSFYPENRSVTADVDVLDAMLASPDTAGEVLADLSPAAFHSSWAMIVDTSSGGVHHRTPLAPGEGLARELLGDVDTAHTSEFPAGFCDGWGEQVTVTAPLRDGCVLVVGRSGPEFRASEVARLRHLAMLASDRVALAPTPHA</sequence>
<dbReference type="Pfam" id="PF01842">
    <property type="entry name" value="ACT"/>
    <property type="match status" value="1"/>
</dbReference>
<dbReference type="InterPro" id="IPR002912">
    <property type="entry name" value="ACT_dom"/>
</dbReference>
<comment type="caution">
    <text evidence="2">The sequence shown here is derived from an EMBL/GenBank/DDBJ whole genome shotgun (WGS) entry which is preliminary data.</text>
</comment>
<dbReference type="RefSeq" id="WP_129457567.1">
    <property type="nucleotide sequence ID" value="NZ_PPCV01000001.1"/>
</dbReference>
<dbReference type="Proteomes" id="UP000290624">
    <property type="component" value="Unassembled WGS sequence"/>
</dbReference>
<dbReference type="OrthoDB" id="5243606at2"/>
<evidence type="ECO:0000259" key="1">
    <source>
        <dbReference type="PROSITE" id="PS51671"/>
    </source>
</evidence>
<organism evidence="2 3">
    <name type="scientific">Propioniciclava flava</name>
    <dbReference type="NCBI Taxonomy" id="2072026"/>
    <lineage>
        <taxon>Bacteria</taxon>
        <taxon>Bacillati</taxon>
        <taxon>Actinomycetota</taxon>
        <taxon>Actinomycetes</taxon>
        <taxon>Propionibacteriales</taxon>
        <taxon>Propionibacteriaceae</taxon>
        <taxon>Propioniciclava</taxon>
    </lineage>
</organism>
<feature type="domain" description="ACT" evidence="1">
    <location>
        <begin position="3"/>
        <end position="83"/>
    </location>
</feature>
<evidence type="ECO:0000313" key="3">
    <source>
        <dbReference type="Proteomes" id="UP000290624"/>
    </source>
</evidence>
<accession>A0A4V1Q7S4</accession>
<dbReference type="InterPro" id="IPR045865">
    <property type="entry name" value="ACT-like_dom_sf"/>
</dbReference>
<name>A0A4V1Q7S4_9ACTN</name>
<gene>
    <name evidence="2" type="ORF">C1706_02280</name>
</gene>
<dbReference type="SUPFAM" id="SSF55021">
    <property type="entry name" value="ACT-like"/>
    <property type="match status" value="1"/>
</dbReference>
<reference evidence="2 3" key="1">
    <citation type="submission" date="2018-01" db="EMBL/GenBank/DDBJ databases">
        <title>Lactibacter flavus gen. nov., sp. nov., a novel bacterium of the family Propionibacteriaceae isolated from raw milk and dairy products.</title>
        <authorList>
            <person name="Wenning M."/>
            <person name="Breitenwieser F."/>
            <person name="Huptas C."/>
            <person name="von Neubeck M."/>
            <person name="Busse H.-J."/>
            <person name="Scherer S."/>
        </authorList>
    </citation>
    <scope>NUCLEOTIDE SEQUENCE [LARGE SCALE GENOMIC DNA]</scope>
    <source>
        <strain evidence="2 3">VG341</strain>
    </source>
</reference>
<dbReference type="Gene3D" id="3.30.70.260">
    <property type="match status" value="1"/>
</dbReference>
<dbReference type="PROSITE" id="PS51671">
    <property type="entry name" value="ACT"/>
    <property type="match status" value="1"/>
</dbReference>
<proteinExistence type="predicted"/>
<dbReference type="AlphaFoldDB" id="A0A4V1Q7S4"/>
<protein>
    <submittedName>
        <fullName evidence="2">Amino acid-binding protein</fullName>
    </submittedName>
</protein>